<evidence type="ECO:0000256" key="1">
    <source>
        <dbReference type="ARBA" id="ARBA00023002"/>
    </source>
</evidence>
<reference evidence="3" key="1">
    <citation type="submission" date="2020-02" db="EMBL/GenBank/DDBJ databases">
        <authorList>
            <person name="Meier V. D."/>
        </authorList>
    </citation>
    <scope>NUCLEOTIDE SEQUENCE</scope>
    <source>
        <strain evidence="3">AVDCRST_MAG03</strain>
    </source>
</reference>
<accession>A0A6J4Q5H8</accession>
<dbReference type="InterPro" id="IPR023210">
    <property type="entry name" value="NADP_OxRdtase_dom"/>
</dbReference>
<dbReference type="Pfam" id="PF00248">
    <property type="entry name" value="Aldo_ket_red"/>
    <property type="match status" value="1"/>
</dbReference>
<dbReference type="PRINTS" id="PR00069">
    <property type="entry name" value="ALDKETRDTASE"/>
</dbReference>
<feature type="domain" description="NADP-dependent oxidoreductase" evidence="2">
    <location>
        <begin position="26"/>
        <end position="289"/>
    </location>
</feature>
<dbReference type="Gene3D" id="3.20.20.100">
    <property type="entry name" value="NADP-dependent oxidoreductase domain"/>
    <property type="match status" value="1"/>
</dbReference>
<name>A0A6J4Q5H8_9ACTN</name>
<dbReference type="PANTHER" id="PTHR43625">
    <property type="entry name" value="AFLATOXIN B1 ALDEHYDE REDUCTASE"/>
    <property type="match status" value="1"/>
</dbReference>
<dbReference type="SUPFAM" id="SSF51430">
    <property type="entry name" value="NAD(P)-linked oxidoreductase"/>
    <property type="match status" value="1"/>
</dbReference>
<evidence type="ECO:0000313" key="3">
    <source>
        <dbReference type="EMBL" id="CAA9435174.1"/>
    </source>
</evidence>
<dbReference type="InterPro" id="IPR036812">
    <property type="entry name" value="NAD(P)_OxRdtase_dom_sf"/>
</dbReference>
<dbReference type="PANTHER" id="PTHR43625:SF40">
    <property type="entry name" value="ALDO-KETO REDUCTASE YAKC [NADP(+)]"/>
    <property type="match status" value="1"/>
</dbReference>
<protein>
    <submittedName>
        <fullName evidence="3">Oxidoreductase</fullName>
    </submittedName>
</protein>
<gene>
    <name evidence="3" type="ORF">AVDCRST_MAG03-3464</name>
</gene>
<dbReference type="GO" id="GO:0005737">
    <property type="term" value="C:cytoplasm"/>
    <property type="evidence" value="ECO:0007669"/>
    <property type="project" value="TreeGrafter"/>
</dbReference>
<dbReference type="CDD" id="cd19088">
    <property type="entry name" value="AKR_AKR13B1"/>
    <property type="match status" value="1"/>
</dbReference>
<dbReference type="InterPro" id="IPR050791">
    <property type="entry name" value="Aldo-Keto_reductase"/>
</dbReference>
<dbReference type="InterPro" id="IPR020471">
    <property type="entry name" value="AKR"/>
</dbReference>
<dbReference type="GO" id="GO:0016491">
    <property type="term" value="F:oxidoreductase activity"/>
    <property type="evidence" value="ECO:0007669"/>
    <property type="project" value="UniProtKB-KW"/>
</dbReference>
<sequence>MAERDTAPSAAEAGTFALGGNLEVNRLGFGAMRITGRGIWGEPADPEEAKRVLRRCVELGINLIDTADSYGPDVSERLIGETLAPYPEGVVIATKAGFVRPGPGDWRTDGRPEHIREAIEGSLKRLKLETIDLYQLHRIDPRVPAEESLGTMAELRDEGKVRHVGLSEIGVDELRQAQEVLPISSVQNRYNLTDRGSEAVLEACEADGIAFIPWFPLASGTLSRPGGPVDEIASNHDATPGQIALAWLLRRSPVMLPIPGTSSVGHLEENVAAASIELTDDEYAELSEVSG</sequence>
<dbReference type="AlphaFoldDB" id="A0A6J4Q5H8"/>
<proteinExistence type="predicted"/>
<dbReference type="EMBL" id="CADCUT010000209">
    <property type="protein sequence ID" value="CAA9435174.1"/>
    <property type="molecule type" value="Genomic_DNA"/>
</dbReference>
<organism evidence="3">
    <name type="scientific">uncultured Rubrobacteraceae bacterium</name>
    <dbReference type="NCBI Taxonomy" id="349277"/>
    <lineage>
        <taxon>Bacteria</taxon>
        <taxon>Bacillati</taxon>
        <taxon>Actinomycetota</taxon>
        <taxon>Rubrobacteria</taxon>
        <taxon>Rubrobacterales</taxon>
        <taxon>Rubrobacteraceae</taxon>
        <taxon>environmental samples</taxon>
    </lineage>
</organism>
<keyword evidence="1" id="KW-0560">Oxidoreductase</keyword>
<evidence type="ECO:0000259" key="2">
    <source>
        <dbReference type="Pfam" id="PF00248"/>
    </source>
</evidence>